<evidence type="ECO:0000313" key="3">
    <source>
        <dbReference type="EMBL" id="PGG98295.1"/>
    </source>
</evidence>
<evidence type="ECO:0000313" key="4">
    <source>
        <dbReference type="Proteomes" id="UP000224634"/>
    </source>
</evidence>
<dbReference type="EMBL" id="PDNA01000298">
    <property type="protein sequence ID" value="PGG98295.1"/>
    <property type="molecule type" value="Genomic_DNA"/>
</dbReference>
<dbReference type="AlphaFoldDB" id="A0A2B7WNG2"/>
<feature type="coiled-coil region" evidence="1">
    <location>
        <begin position="169"/>
        <end position="196"/>
    </location>
</feature>
<dbReference type="OrthoDB" id="5342758at2759"/>
<comment type="caution">
    <text evidence="3">The sequence shown here is derived from an EMBL/GenBank/DDBJ whole genome shotgun (WGS) entry which is preliminary data.</text>
</comment>
<name>A0A2B7WNG2_POLH7</name>
<evidence type="ECO:0008006" key="5">
    <source>
        <dbReference type="Google" id="ProtNLM"/>
    </source>
</evidence>
<feature type="compositionally biased region" description="Polar residues" evidence="2">
    <location>
        <begin position="72"/>
        <end position="86"/>
    </location>
</feature>
<protein>
    <recommendedName>
        <fullName evidence="5">Atg28p</fullName>
    </recommendedName>
</protein>
<keyword evidence="1" id="KW-0175">Coiled coil</keyword>
<proteinExistence type="predicted"/>
<sequence>MSIIYSPDTKAEKGRQRLVPVPPDVVIHHHDPFLIIQRQSKQLERDLQTLLDAQSAGLTAHLSGSPHDDVLSTGSSTPTPSQLHSSRTAITIPVRQPPRKKIGLRGARRGILKSMHELLSLKEEETRIINSEISSRRAAINDVGAFKSRQDGLKKEISDIQGGQKKTKAETLTREAQKLETEIRDLETKLMIMKARHRHMLNDASEIQNSVDAKLSSYKASLSLLDSDVQRYLRSPPLQPLATPSSDPSLFYSLNPKRRTLDMAEEHWRTEIRHLRNKLRGSDDEIKALNDGGRVWQQVVSAVSKFEKRLQEEMQQSLLSNSQLLRSNKIGFDQARADAILKEMDETTTALETSLHVAEEKGWNLLICCVGAELESFREARRLLQDSLTAEEDEGATVGDPPDVADNGHEEQRDDDDDVATQGSNEVPADLLGKDTPEPSPNPLPAQSEDEDNEPDPAWLLS</sequence>
<evidence type="ECO:0000256" key="1">
    <source>
        <dbReference type="SAM" id="Coils"/>
    </source>
</evidence>
<feature type="region of interest" description="Disordered" evidence="2">
    <location>
        <begin position="390"/>
        <end position="462"/>
    </location>
</feature>
<feature type="region of interest" description="Disordered" evidence="2">
    <location>
        <begin position="61"/>
        <end position="86"/>
    </location>
</feature>
<accession>A0A2B7WNG2</accession>
<reference evidence="3 4" key="1">
    <citation type="submission" date="2017-10" db="EMBL/GenBank/DDBJ databases">
        <title>Comparative genomics in systemic dimorphic fungi from Ajellomycetaceae.</title>
        <authorList>
            <person name="Munoz J.F."/>
            <person name="Mcewen J.G."/>
            <person name="Clay O.K."/>
            <person name="Cuomo C.A."/>
        </authorList>
    </citation>
    <scope>NUCLEOTIDE SEQUENCE [LARGE SCALE GENOMIC DNA]</scope>
    <source>
        <strain evidence="3 4">UAMH7299</strain>
    </source>
</reference>
<gene>
    <name evidence="3" type="ORF">AJ80_09556</name>
</gene>
<organism evidence="3 4">
    <name type="scientific">Polytolypa hystricis (strain UAMH7299)</name>
    <dbReference type="NCBI Taxonomy" id="1447883"/>
    <lineage>
        <taxon>Eukaryota</taxon>
        <taxon>Fungi</taxon>
        <taxon>Dikarya</taxon>
        <taxon>Ascomycota</taxon>
        <taxon>Pezizomycotina</taxon>
        <taxon>Eurotiomycetes</taxon>
        <taxon>Eurotiomycetidae</taxon>
        <taxon>Onygenales</taxon>
        <taxon>Onygenales incertae sedis</taxon>
        <taxon>Polytolypa</taxon>
    </lineage>
</organism>
<dbReference type="Proteomes" id="UP000224634">
    <property type="component" value="Unassembled WGS sequence"/>
</dbReference>
<keyword evidence="4" id="KW-1185">Reference proteome</keyword>
<evidence type="ECO:0000256" key="2">
    <source>
        <dbReference type="SAM" id="MobiDB-lite"/>
    </source>
</evidence>